<dbReference type="OrthoDB" id="6017at2759"/>
<proteinExistence type="predicted"/>
<dbReference type="Gene3D" id="1.25.40.20">
    <property type="entry name" value="Ankyrin repeat-containing domain"/>
    <property type="match status" value="1"/>
</dbReference>
<evidence type="ECO:0000313" key="2">
    <source>
        <dbReference type="EMBL" id="KAG5463594.1"/>
    </source>
</evidence>
<protein>
    <submittedName>
        <fullName evidence="2">Uncharacterized protein</fullName>
    </submittedName>
</protein>
<dbReference type="EMBL" id="JAEFCI010000370">
    <property type="protein sequence ID" value="KAG5463594.1"/>
    <property type="molecule type" value="Genomic_DNA"/>
</dbReference>
<sequence>MAPSNKKKGPAAAATHKQRTATTTATTTATAGRSVAAADRAAPPAHGGGGGGGGGRGGGGGAAPATAPRRVVAKVAGGSRPTPAAAAPTPRIRATVSAPPSAPGGPAAGTSSSSSSTGLPKIVLRPGLVQQHRQQVEQLFAALENKDSKAFDAVSSAVLDSLRPSGASGPAHPLLALHETEMFDDRFTWSLLHAAAYHSNLKAAKILMGVPGADVEVRDTWYGGTPLAWAAFGGALTWACACVWGRGKRG</sequence>
<keyword evidence="3" id="KW-1185">Reference proteome</keyword>
<evidence type="ECO:0000256" key="1">
    <source>
        <dbReference type="SAM" id="MobiDB-lite"/>
    </source>
</evidence>
<dbReference type="InterPro" id="IPR036770">
    <property type="entry name" value="Ankyrin_rpt-contain_sf"/>
</dbReference>
<reference evidence="2 3" key="1">
    <citation type="journal article" name="Sci. Rep.">
        <title>Genome-scale phylogenetic analyses confirm Olpidium as the closest living zoosporic fungus to the non-flagellated, terrestrial fungi.</title>
        <authorList>
            <person name="Chang Y."/>
            <person name="Rochon D."/>
            <person name="Sekimoto S."/>
            <person name="Wang Y."/>
            <person name="Chovatia M."/>
            <person name="Sandor L."/>
            <person name="Salamov A."/>
            <person name="Grigoriev I.V."/>
            <person name="Stajich J.E."/>
            <person name="Spatafora J.W."/>
        </authorList>
    </citation>
    <scope>NUCLEOTIDE SEQUENCE [LARGE SCALE GENOMIC DNA]</scope>
    <source>
        <strain evidence="2">S191</strain>
    </source>
</reference>
<feature type="compositionally biased region" description="Gly residues" evidence="1">
    <location>
        <begin position="46"/>
        <end position="62"/>
    </location>
</feature>
<gene>
    <name evidence="2" type="ORF">BJ554DRAFT_6192</name>
</gene>
<organism evidence="2 3">
    <name type="scientific">Olpidium bornovanus</name>
    <dbReference type="NCBI Taxonomy" id="278681"/>
    <lineage>
        <taxon>Eukaryota</taxon>
        <taxon>Fungi</taxon>
        <taxon>Fungi incertae sedis</taxon>
        <taxon>Olpidiomycota</taxon>
        <taxon>Olpidiomycotina</taxon>
        <taxon>Olpidiomycetes</taxon>
        <taxon>Olpidiales</taxon>
        <taxon>Olpidiaceae</taxon>
        <taxon>Olpidium</taxon>
    </lineage>
</organism>
<dbReference type="Proteomes" id="UP000673691">
    <property type="component" value="Unassembled WGS sequence"/>
</dbReference>
<comment type="caution">
    <text evidence="2">The sequence shown here is derived from an EMBL/GenBank/DDBJ whole genome shotgun (WGS) entry which is preliminary data.</text>
</comment>
<feature type="compositionally biased region" description="Low complexity" evidence="1">
    <location>
        <begin position="63"/>
        <end position="118"/>
    </location>
</feature>
<dbReference type="SUPFAM" id="SSF48403">
    <property type="entry name" value="Ankyrin repeat"/>
    <property type="match status" value="1"/>
</dbReference>
<feature type="region of interest" description="Disordered" evidence="1">
    <location>
        <begin position="1"/>
        <end position="119"/>
    </location>
</feature>
<accession>A0A8H8A235</accession>
<evidence type="ECO:0000313" key="3">
    <source>
        <dbReference type="Proteomes" id="UP000673691"/>
    </source>
</evidence>
<dbReference type="AlphaFoldDB" id="A0A8H8A235"/>
<feature type="compositionally biased region" description="Low complexity" evidence="1">
    <location>
        <begin position="11"/>
        <end position="45"/>
    </location>
</feature>
<name>A0A8H8A235_9FUNG</name>